<dbReference type="Gene3D" id="3.90.180.10">
    <property type="entry name" value="Medium-chain alcohol dehydrogenases, catalytic domain"/>
    <property type="match status" value="1"/>
</dbReference>
<dbReference type="RefSeq" id="WP_149769984.1">
    <property type="nucleotide sequence ID" value="NZ_VDFQ02000003.1"/>
</dbReference>
<evidence type="ECO:0000313" key="2">
    <source>
        <dbReference type="EMBL" id="KAA1423033.1"/>
    </source>
</evidence>
<evidence type="ECO:0000259" key="1">
    <source>
        <dbReference type="SMART" id="SM00829"/>
    </source>
</evidence>
<protein>
    <submittedName>
        <fullName evidence="2">NADPH:quinone oxidoreductase family protein</fullName>
    </submittedName>
</protein>
<dbReference type="InterPro" id="IPR020843">
    <property type="entry name" value="ER"/>
</dbReference>
<dbReference type="CDD" id="cd08241">
    <property type="entry name" value="QOR1"/>
    <property type="match status" value="1"/>
</dbReference>
<dbReference type="Pfam" id="PF00107">
    <property type="entry name" value="ADH_zinc_N"/>
    <property type="match status" value="1"/>
</dbReference>
<dbReference type="SMART" id="SM00829">
    <property type="entry name" value="PKS_ER"/>
    <property type="match status" value="1"/>
</dbReference>
<name>A0A5Q6RY65_9ACTN</name>
<sequence>MRAVLVTDRTGPAGVHVRDVPTPRPHPDHVLVEVRAAGVTFPDLLLAYGRYQEVPELPFVLGGEFAGVVLDAPSGSAFTPGDRVVCSSYTGFAEQASVPCGRVLPLPDDITFEDGACLPANYLTMMFGLGRRGRMQAGERVLVHGASGGVGTASIQLALALGASQVVAVTSSPLPIVDARLHVVPVEGFAARTKSLTEGHGVDVVVDPVGGDRIVQSLSCMAPGGRALVLGFASGTIPTIDVGLTLEHQVDLVGVGWGAYLVNQPETLREEWDSLVSLMREHPRLRPVIDRILTLDDAADALRALEDRRARGRLVLRP</sequence>
<comment type="caution">
    <text evidence="2">The sequence shown here is derived from an EMBL/GenBank/DDBJ whole genome shotgun (WGS) entry which is preliminary data.</text>
</comment>
<dbReference type="SUPFAM" id="SSF50129">
    <property type="entry name" value="GroES-like"/>
    <property type="match status" value="1"/>
</dbReference>
<dbReference type="EMBL" id="VDFQ02000003">
    <property type="protein sequence ID" value="KAA1423033.1"/>
    <property type="molecule type" value="Genomic_DNA"/>
</dbReference>
<organism evidence="2 3">
    <name type="scientific">Mumia zhuanghuii</name>
    <dbReference type="NCBI Taxonomy" id="2585211"/>
    <lineage>
        <taxon>Bacteria</taxon>
        <taxon>Bacillati</taxon>
        <taxon>Actinomycetota</taxon>
        <taxon>Actinomycetes</taxon>
        <taxon>Propionibacteriales</taxon>
        <taxon>Nocardioidaceae</taxon>
        <taxon>Mumia</taxon>
    </lineage>
</organism>
<dbReference type="Proteomes" id="UP000307768">
    <property type="component" value="Unassembled WGS sequence"/>
</dbReference>
<dbReference type="InterPro" id="IPR051397">
    <property type="entry name" value="Zn-ADH-like_protein"/>
</dbReference>
<dbReference type="Pfam" id="PF08240">
    <property type="entry name" value="ADH_N"/>
    <property type="match status" value="1"/>
</dbReference>
<dbReference type="SUPFAM" id="SSF51735">
    <property type="entry name" value="NAD(P)-binding Rossmann-fold domains"/>
    <property type="match status" value="1"/>
</dbReference>
<dbReference type="InterPro" id="IPR013154">
    <property type="entry name" value="ADH-like_N"/>
</dbReference>
<accession>A0A5Q6RY65</accession>
<reference evidence="2 3" key="1">
    <citation type="submission" date="2019-09" db="EMBL/GenBank/DDBJ databases">
        <title>Mumia zhuanghuii sp. nov. isolated from the intestinal contents of plateau pika (Ochotona curzoniae) in the Qinghai-Tibet plateau of China.</title>
        <authorList>
            <person name="Tian Z."/>
        </authorList>
    </citation>
    <scope>NUCLEOTIDE SEQUENCE [LARGE SCALE GENOMIC DNA]</scope>
    <source>
        <strain evidence="3">350</strain>
    </source>
</reference>
<feature type="domain" description="Enoyl reductase (ER)" evidence="1">
    <location>
        <begin position="11"/>
        <end position="316"/>
    </location>
</feature>
<proteinExistence type="predicted"/>
<dbReference type="GO" id="GO:0016491">
    <property type="term" value="F:oxidoreductase activity"/>
    <property type="evidence" value="ECO:0007669"/>
    <property type="project" value="InterPro"/>
</dbReference>
<dbReference type="PANTHER" id="PTHR43677">
    <property type="entry name" value="SHORT-CHAIN DEHYDROGENASE/REDUCTASE"/>
    <property type="match status" value="1"/>
</dbReference>
<dbReference type="InterPro" id="IPR013149">
    <property type="entry name" value="ADH-like_C"/>
</dbReference>
<dbReference type="InterPro" id="IPR036291">
    <property type="entry name" value="NAD(P)-bd_dom_sf"/>
</dbReference>
<dbReference type="InterPro" id="IPR011032">
    <property type="entry name" value="GroES-like_sf"/>
</dbReference>
<dbReference type="OrthoDB" id="4190732at2"/>
<dbReference type="Gene3D" id="3.40.50.720">
    <property type="entry name" value="NAD(P)-binding Rossmann-like Domain"/>
    <property type="match status" value="1"/>
</dbReference>
<dbReference type="AlphaFoldDB" id="A0A5Q6RY65"/>
<gene>
    <name evidence="2" type="ORF">FE697_012935</name>
</gene>
<evidence type="ECO:0000313" key="3">
    <source>
        <dbReference type="Proteomes" id="UP000307768"/>
    </source>
</evidence>
<dbReference type="PANTHER" id="PTHR43677:SF4">
    <property type="entry name" value="QUINONE OXIDOREDUCTASE-LIKE PROTEIN 2"/>
    <property type="match status" value="1"/>
</dbReference>